<evidence type="ECO:0000313" key="2">
    <source>
        <dbReference type="EMBL" id="QYZ69819.1"/>
    </source>
</evidence>
<dbReference type="EMBL" id="CP069370">
    <property type="protein sequence ID" value="QYZ69819.1"/>
    <property type="molecule type" value="Genomic_DNA"/>
</dbReference>
<protein>
    <submittedName>
        <fullName evidence="2">Uncharacterized protein</fullName>
    </submittedName>
</protein>
<proteinExistence type="predicted"/>
<keyword evidence="3" id="KW-1185">Reference proteome</keyword>
<reference evidence="2" key="1">
    <citation type="submission" date="2021-02" db="EMBL/GenBank/DDBJ databases">
        <title>Rhodobacter shimadae sp. nov., an aerobic anoxygenic phototrophic bacterium isolated from a hot spring.</title>
        <authorList>
            <person name="Muramatsu S."/>
            <person name="Haruta S."/>
            <person name="Hirose S."/>
            <person name="Hanada S."/>
        </authorList>
    </citation>
    <scope>NUCLEOTIDE SEQUENCE</scope>
    <source>
        <strain evidence="2">N10</strain>
    </source>
</reference>
<dbReference type="KEGG" id="nsm:JO391_19330"/>
<evidence type="ECO:0000256" key="1">
    <source>
        <dbReference type="SAM" id="Phobius"/>
    </source>
</evidence>
<feature type="transmembrane region" description="Helical" evidence="1">
    <location>
        <begin position="52"/>
        <end position="74"/>
    </location>
</feature>
<dbReference type="AlphaFoldDB" id="A0A8G0ZXF1"/>
<sequence length="81" mass="8360">MSVRGWEAEGAMARGTILVALSVWLVCAAWIGSRWQVVPSMSGGAGGVPLGLVARMALVLFSVVLVSLCGWSLAGSGRVED</sequence>
<keyword evidence="1" id="KW-0812">Transmembrane</keyword>
<dbReference type="RefSeq" id="WP_220662035.1">
    <property type="nucleotide sequence ID" value="NZ_CP069370.1"/>
</dbReference>
<organism evidence="2 3">
    <name type="scientific">Neotabrizicola shimadae</name>
    <dbReference type="NCBI Taxonomy" id="2807096"/>
    <lineage>
        <taxon>Bacteria</taxon>
        <taxon>Pseudomonadati</taxon>
        <taxon>Pseudomonadota</taxon>
        <taxon>Alphaproteobacteria</taxon>
        <taxon>Rhodobacterales</taxon>
        <taxon>Paracoccaceae</taxon>
        <taxon>Neotabrizicola</taxon>
    </lineage>
</organism>
<dbReference type="Proteomes" id="UP000826300">
    <property type="component" value="Chromosome"/>
</dbReference>
<name>A0A8G0ZXF1_9RHOB</name>
<gene>
    <name evidence="2" type="ORF">JO391_19330</name>
</gene>
<feature type="transmembrane region" description="Helical" evidence="1">
    <location>
        <begin position="12"/>
        <end position="32"/>
    </location>
</feature>
<keyword evidence="1" id="KW-0472">Membrane</keyword>
<evidence type="ECO:0000313" key="3">
    <source>
        <dbReference type="Proteomes" id="UP000826300"/>
    </source>
</evidence>
<keyword evidence="1" id="KW-1133">Transmembrane helix</keyword>
<accession>A0A8G0ZXF1</accession>